<dbReference type="InterPro" id="IPR002645">
    <property type="entry name" value="STAS_dom"/>
</dbReference>
<evidence type="ECO:0000256" key="4">
    <source>
        <dbReference type="ARBA" id="ARBA00023136"/>
    </source>
</evidence>
<feature type="transmembrane region" description="Helical" evidence="5">
    <location>
        <begin position="382"/>
        <end position="410"/>
    </location>
</feature>
<dbReference type="SUPFAM" id="SSF52091">
    <property type="entry name" value="SpoIIaa-like"/>
    <property type="match status" value="1"/>
</dbReference>
<gene>
    <name evidence="7" type="primary">sulP</name>
    <name evidence="7" type="ORF">QYF68_03940</name>
</gene>
<evidence type="ECO:0000313" key="7">
    <source>
        <dbReference type="EMBL" id="MDN4516976.1"/>
    </source>
</evidence>
<feature type="transmembrane region" description="Helical" evidence="5">
    <location>
        <begin position="134"/>
        <end position="151"/>
    </location>
</feature>
<dbReference type="Proteomes" id="UP001172687">
    <property type="component" value="Unassembled WGS sequence"/>
</dbReference>
<evidence type="ECO:0000256" key="3">
    <source>
        <dbReference type="ARBA" id="ARBA00022989"/>
    </source>
</evidence>
<comment type="caution">
    <text evidence="7">The sequence shown here is derived from an EMBL/GenBank/DDBJ whole genome shotgun (WGS) entry which is preliminary data.</text>
</comment>
<accession>A0ABT8H883</accession>
<dbReference type="Pfam" id="PF00916">
    <property type="entry name" value="Sulfate_transp"/>
    <property type="match status" value="1"/>
</dbReference>
<keyword evidence="8" id="KW-1185">Reference proteome</keyword>
<sequence>MLTRWAPGLAGLREGRGAPLRVDLLAGLSVSAYLIPQALAYAALAGLSPIVGLWAALPPLLIYAILGSSRQLSVGPESTTSLMTAAVLVPLVGGNDPVRYATYAAILAILVGVLCLAAGIIGLGYLANLLSKPVLVGYLFGIAIAMVTGQLERISGVPVSGESVVEQVRAFASGIGQVHWPTLMLAAAVLLCVVAVERAAPRLPGPLIAVLGAAAVVAVWSLTRYGIDVVGAIPAGAPSPAVPALADVPVRELLMAAVGIAVVAFSDNILTARAFAARVGETVDANAELRALGVSNIAVGFLRGFPVSSSGSRTALAAAAGARTQRYSLVVLVVVSVVVLFGGSVVSTIPAAALGGLIVYAAAKLVDVAGFKALARFRRSELVLALLTTFAVAVFGVLYGVLVAIGLTVLDLLRRLSHAHDSVLGLVPGVAGMHDVDDYPDAALIPGLLVYRYDAPLCFANAEDFRRRALEAVDHMDQASPPVRWFLLNAEANVEVDMTAIEALDQLREECGRRGIVFAMARVKQDLRDALTAAGVIDKIGEDRLYMTLPTAVEAYRAWAASRGAD</sequence>
<feature type="transmembrane region" description="Helical" evidence="5">
    <location>
        <begin position="178"/>
        <end position="196"/>
    </location>
</feature>
<reference evidence="7" key="1">
    <citation type="submission" date="2023-07" db="EMBL/GenBank/DDBJ databases">
        <title>Degradation of tert-butanol by M. austroafricanum TBA100.</title>
        <authorList>
            <person name="Helbich S."/>
            <person name="Vainshtein Y."/>
        </authorList>
    </citation>
    <scope>NUCLEOTIDE SEQUENCE</scope>
    <source>
        <strain evidence="7">TBA100</strain>
    </source>
</reference>
<evidence type="ECO:0000256" key="1">
    <source>
        <dbReference type="ARBA" id="ARBA00004141"/>
    </source>
</evidence>
<dbReference type="PANTHER" id="PTHR11814">
    <property type="entry name" value="SULFATE TRANSPORTER"/>
    <property type="match status" value="1"/>
</dbReference>
<evidence type="ECO:0000256" key="2">
    <source>
        <dbReference type="ARBA" id="ARBA00022692"/>
    </source>
</evidence>
<comment type="subcellular location">
    <subcellularLocation>
        <location evidence="1">Membrane</location>
        <topology evidence="1">Multi-pass membrane protein</topology>
    </subcellularLocation>
</comment>
<feature type="transmembrane region" description="Helical" evidence="5">
    <location>
        <begin position="203"/>
        <end position="222"/>
    </location>
</feature>
<feature type="transmembrane region" description="Helical" evidence="5">
    <location>
        <begin position="253"/>
        <end position="270"/>
    </location>
</feature>
<keyword evidence="2 5" id="KW-0812">Transmembrane</keyword>
<organism evidence="7 8">
    <name type="scientific">Mycolicibacterium austroafricanum</name>
    <name type="common">Mycobacterium austroafricanum</name>
    <dbReference type="NCBI Taxonomy" id="39687"/>
    <lineage>
        <taxon>Bacteria</taxon>
        <taxon>Bacillati</taxon>
        <taxon>Actinomycetota</taxon>
        <taxon>Actinomycetes</taxon>
        <taxon>Mycobacteriales</taxon>
        <taxon>Mycobacteriaceae</taxon>
        <taxon>Mycolicibacterium</taxon>
    </lineage>
</organism>
<keyword evidence="4 5" id="KW-0472">Membrane</keyword>
<evidence type="ECO:0000313" key="8">
    <source>
        <dbReference type="Proteomes" id="UP001172687"/>
    </source>
</evidence>
<keyword evidence="3 5" id="KW-1133">Transmembrane helix</keyword>
<feature type="transmembrane region" description="Helical" evidence="5">
    <location>
        <begin position="100"/>
        <end position="127"/>
    </location>
</feature>
<dbReference type="RefSeq" id="WP_208675477.1">
    <property type="nucleotide sequence ID" value="NZ_CP070380.1"/>
</dbReference>
<dbReference type="InterPro" id="IPR001902">
    <property type="entry name" value="SLC26A/SulP_fam"/>
</dbReference>
<feature type="domain" description="STAS" evidence="6">
    <location>
        <begin position="438"/>
        <end position="556"/>
    </location>
</feature>
<dbReference type="InterPro" id="IPR011547">
    <property type="entry name" value="SLC26A/SulP_dom"/>
</dbReference>
<dbReference type="InterPro" id="IPR036513">
    <property type="entry name" value="STAS_dom_sf"/>
</dbReference>
<evidence type="ECO:0000259" key="6">
    <source>
        <dbReference type="PROSITE" id="PS50801"/>
    </source>
</evidence>
<dbReference type="EMBL" id="JAUHTC010000018">
    <property type="protein sequence ID" value="MDN4516976.1"/>
    <property type="molecule type" value="Genomic_DNA"/>
</dbReference>
<dbReference type="CDD" id="cd07042">
    <property type="entry name" value="STAS_SulP_like_sulfate_transporter"/>
    <property type="match status" value="1"/>
</dbReference>
<dbReference type="PROSITE" id="PS50801">
    <property type="entry name" value="STAS"/>
    <property type="match status" value="1"/>
</dbReference>
<proteinExistence type="predicted"/>
<protein>
    <submittedName>
        <fullName evidence="7">Sulfate permease</fullName>
    </submittedName>
</protein>
<dbReference type="Gene3D" id="3.30.750.24">
    <property type="entry name" value="STAS domain"/>
    <property type="match status" value="1"/>
</dbReference>
<evidence type="ECO:0000256" key="5">
    <source>
        <dbReference type="SAM" id="Phobius"/>
    </source>
</evidence>
<dbReference type="NCBIfam" id="TIGR00815">
    <property type="entry name" value="sulP"/>
    <property type="match status" value="1"/>
</dbReference>
<dbReference type="Pfam" id="PF01740">
    <property type="entry name" value="STAS"/>
    <property type="match status" value="1"/>
</dbReference>
<feature type="transmembrane region" description="Helical" evidence="5">
    <location>
        <begin position="329"/>
        <end position="362"/>
    </location>
</feature>
<feature type="transmembrane region" description="Helical" evidence="5">
    <location>
        <begin position="38"/>
        <end position="66"/>
    </location>
</feature>
<name>A0ABT8H883_MYCAO</name>